<protein>
    <submittedName>
        <fullName evidence="1">Uncharacterized protein</fullName>
    </submittedName>
</protein>
<dbReference type="AlphaFoldDB" id="A0A834TLF6"/>
<comment type="caution">
    <text evidence="1">The sequence shown here is derived from an EMBL/GenBank/DDBJ whole genome shotgun (WGS) entry which is preliminary data.</text>
</comment>
<dbReference type="EMBL" id="JAAIUW010000007">
    <property type="protein sequence ID" value="KAF7824443.1"/>
    <property type="molecule type" value="Genomic_DNA"/>
</dbReference>
<proteinExistence type="predicted"/>
<dbReference type="Proteomes" id="UP000634136">
    <property type="component" value="Unassembled WGS sequence"/>
</dbReference>
<reference evidence="1" key="1">
    <citation type="submission" date="2020-09" db="EMBL/GenBank/DDBJ databases">
        <title>Genome-Enabled Discovery of Anthraquinone Biosynthesis in Senna tora.</title>
        <authorList>
            <person name="Kang S.-H."/>
            <person name="Pandey R.P."/>
            <person name="Lee C.-M."/>
            <person name="Sim J.-S."/>
            <person name="Jeong J.-T."/>
            <person name="Choi B.-S."/>
            <person name="Jung M."/>
            <person name="Ginzburg D."/>
            <person name="Zhao K."/>
            <person name="Won S.Y."/>
            <person name="Oh T.-J."/>
            <person name="Yu Y."/>
            <person name="Kim N.-H."/>
            <person name="Lee O.R."/>
            <person name="Lee T.-H."/>
            <person name="Bashyal P."/>
            <person name="Kim T.-S."/>
            <person name="Lee W.-H."/>
            <person name="Kawkins C."/>
            <person name="Kim C.-K."/>
            <person name="Kim J.S."/>
            <person name="Ahn B.O."/>
            <person name="Rhee S.Y."/>
            <person name="Sohng J.K."/>
        </authorList>
    </citation>
    <scope>NUCLEOTIDE SEQUENCE</scope>
    <source>
        <tissue evidence="1">Leaf</tissue>
    </source>
</reference>
<evidence type="ECO:0000313" key="2">
    <source>
        <dbReference type="Proteomes" id="UP000634136"/>
    </source>
</evidence>
<name>A0A834TLF6_9FABA</name>
<keyword evidence="2" id="KW-1185">Reference proteome</keyword>
<accession>A0A834TLF6</accession>
<evidence type="ECO:0000313" key="1">
    <source>
        <dbReference type="EMBL" id="KAF7824443.1"/>
    </source>
</evidence>
<sequence length="109" mass="12336">MSSLQAHEVRLLMSHGKSDEKAFQAKADLTKRKTMLGVVVVKVVIVAVAMEEAEAEENLMMRIRTKPLCDIIAKNQATKNLIVGKSRRMRKVKQALQRRLMQKFISQSA</sequence>
<gene>
    <name evidence="1" type="ORF">G2W53_022587</name>
</gene>
<organism evidence="1 2">
    <name type="scientific">Senna tora</name>
    <dbReference type="NCBI Taxonomy" id="362788"/>
    <lineage>
        <taxon>Eukaryota</taxon>
        <taxon>Viridiplantae</taxon>
        <taxon>Streptophyta</taxon>
        <taxon>Embryophyta</taxon>
        <taxon>Tracheophyta</taxon>
        <taxon>Spermatophyta</taxon>
        <taxon>Magnoliopsida</taxon>
        <taxon>eudicotyledons</taxon>
        <taxon>Gunneridae</taxon>
        <taxon>Pentapetalae</taxon>
        <taxon>rosids</taxon>
        <taxon>fabids</taxon>
        <taxon>Fabales</taxon>
        <taxon>Fabaceae</taxon>
        <taxon>Caesalpinioideae</taxon>
        <taxon>Cassia clade</taxon>
        <taxon>Senna</taxon>
    </lineage>
</organism>